<evidence type="ECO:0000313" key="5">
    <source>
        <dbReference type="EMBL" id="EDX10393.1"/>
    </source>
</evidence>
<dbReference type="InterPro" id="IPR006149">
    <property type="entry name" value="EB_dom"/>
</dbReference>
<sequence>MAKLTLPCLLRRLQLMALQLQLQLHPQQQHQQQQQLHPHGCHLMAMQLGQAVLLYGCLLLLHASVSASVLATSSDSAAIPILLNISSTMELDSGTQQQQHEHSEKRTRKRDAANVPDDDDYGSYPDDVDELEALLNNKSAKGKYIGAPCNELKCDVKLLHVSCDKDSQTCSCERNYPVQLGLIKGCAKPKKLGDQCFYDETCIYNDENSLCVQVRHNAMCQCASGFHSVSYVKPTRRVFCTPDLSELSSDLPTLLGVSTGIAVLAGLICMVLHLFSKTKYPRHRNYGDASIPPPILYSSDTGIPLTVHSARPSSRSSIRSTGSIGSYGNRRASAGGLGGGAAGGVAGGAGGGGASGSGGSKGILVSTSRTSAARSAAILLISCHIAAVSKQNSPASSRHTSGTGCSQHSRDDLDDGGGGGGTGSGSGCRSCESTLSMNRHLQKQLNHQRHLLSFELSPARSRNQDRFRTLLGMNGIENFGGNDDEDDECGPHSIEPSTTVPHAHDAHAIAHADSDPAHPGAGGAGGGGGGAGGVGGYGYSYGYGHVGVVGGYGDADTNGGDSSGGFATGAELHHLQIGALPTPASETPRFAVNQLKHQSSRIHLYDRVVCSSPSAFRIAMSMSMSTQNIETLPHHNKNKVNYMLLVSVQWLHPLLVRDQFQSSRRPSLASVHSTSSSVRSYSMMRFEKETQQKEIRQEMKLRLARLQQQQHLTQNKPQIVIGEALMQHGALSRVTMATPSPLTPNSLDELLPSVDENQEYPPRLETTLKQFIQPQAGGASGSSGAGAALRAAASQSSPGSTNGYHGPCSSSTEAL</sequence>
<feature type="coiled-coil region" evidence="1">
    <location>
        <begin position="689"/>
        <end position="716"/>
    </location>
</feature>
<feature type="compositionally biased region" description="Polar residues" evidence="2">
    <location>
        <begin position="798"/>
        <end position="815"/>
    </location>
</feature>
<feature type="compositionally biased region" description="Polar residues" evidence="2">
    <location>
        <begin position="391"/>
        <end position="407"/>
    </location>
</feature>
<gene>
    <name evidence="5" type="primary">Dsim\GD12641</name>
    <name evidence="5" type="ORF">Dsim_GD12641</name>
</gene>
<accession>B4QJI4</accession>
<name>B4QJI4_DROSI</name>
<keyword evidence="3" id="KW-0472">Membrane</keyword>
<evidence type="ECO:0000313" key="6">
    <source>
        <dbReference type="Proteomes" id="UP000000304"/>
    </source>
</evidence>
<dbReference type="OMA" id="RSCESTI"/>
<dbReference type="Pfam" id="PF01683">
    <property type="entry name" value="EB"/>
    <property type="match status" value="1"/>
</dbReference>
<protein>
    <submittedName>
        <fullName evidence="5">GD12641</fullName>
    </submittedName>
</protein>
<evidence type="ECO:0000256" key="3">
    <source>
        <dbReference type="SAM" id="Phobius"/>
    </source>
</evidence>
<dbReference type="PhylomeDB" id="B4QJI4"/>
<organism evidence="5 6">
    <name type="scientific">Drosophila simulans</name>
    <name type="common">Fruit fly</name>
    <dbReference type="NCBI Taxonomy" id="7240"/>
    <lineage>
        <taxon>Eukaryota</taxon>
        <taxon>Metazoa</taxon>
        <taxon>Ecdysozoa</taxon>
        <taxon>Arthropoda</taxon>
        <taxon>Hexapoda</taxon>
        <taxon>Insecta</taxon>
        <taxon>Pterygota</taxon>
        <taxon>Neoptera</taxon>
        <taxon>Endopterygota</taxon>
        <taxon>Diptera</taxon>
        <taxon>Brachycera</taxon>
        <taxon>Muscomorpha</taxon>
        <taxon>Ephydroidea</taxon>
        <taxon>Drosophilidae</taxon>
        <taxon>Drosophila</taxon>
        <taxon>Sophophora</taxon>
    </lineage>
</organism>
<dbReference type="Proteomes" id="UP000000304">
    <property type="component" value="Chromosome 3L"/>
</dbReference>
<dbReference type="EMBL" id="CM000363">
    <property type="protein sequence ID" value="EDX10393.1"/>
    <property type="molecule type" value="Genomic_DNA"/>
</dbReference>
<dbReference type="STRING" id="7240.B4QJI4"/>
<evidence type="ECO:0000259" key="4">
    <source>
        <dbReference type="Pfam" id="PF01683"/>
    </source>
</evidence>
<keyword evidence="6" id="KW-1185">Reference proteome</keyword>
<proteinExistence type="predicted"/>
<evidence type="ECO:0000256" key="2">
    <source>
        <dbReference type="SAM" id="MobiDB-lite"/>
    </source>
</evidence>
<feature type="compositionally biased region" description="Gly residues" evidence="2">
    <location>
        <begin position="416"/>
        <end position="426"/>
    </location>
</feature>
<feature type="region of interest" description="Disordered" evidence="2">
    <location>
        <begin position="391"/>
        <end position="429"/>
    </location>
</feature>
<feature type="compositionally biased region" description="Low complexity" evidence="2">
    <location>
        <begin position="785"/>
        <end position="797"/>
    </location>
</feature>
<feature type="region of interest" description="Disordered" evidence="2">
    <location>
        <begin position="92"/>
        <end position="123"/>
    </location>
</feature>
<keyword evidence="3" id="KW-1133">Transmembrane helix</keyword>
<dbReference type="HOGENOM" id="CLU_026878_0_0_1"/>
<feature type="transmembrane region" description="Helical" evidence="3">
    <location>
        <begin position="254"/>
        <end position="275"/>
    </location>
</feature>
<keyword evidence="1" id="KW-0175">Coiled coil</keyword>
<keyword evidence="3" id="KW-0812">Transmembrane</keyword>
<reference evidence="5 6" key="1">
    <citation type="journal article" date="2007" name="Nature">
        <title>Evolution of genes and genomes on the Drosophila phylogeny.</title>
        <authorList>
            <consortium name="Drosophila 12 Genomes Consortium"/>
            <person name="Clark A.G."/>
            <person name="Eisen M.B."/>
            <person name="Smith D.R."/>
            <person name="Bergman C.M."/>
            <person name="Oliver B."/>
            <person name="Markow T.A."/>
            <person name="Kaufman T.C."/>
            <person name="Kellis M."/>
            <person name="Gelbart W."/>
            <person name="Iyer V.N."/>
            <person name="Pollard D.A."/>
            <person name="Sackton T.B."/>
            <person name="Larracuente A.M."/>
            <person name="Singh N.D."/>
            <person name="Abad J.P."/>
            <person name="Abt D.N."/>
            <person name="Adryan B."/>
            <person name="Aguade M."/>
            <person name="Akashi H."/>
            <person name="Anderson W.W."/>
            <person name="Aquadro C.F."/>
            <person name="Ardell D.H."/>
            <person name="Arguello R."/>
            <person name="Artieri C.G."/>
            <person name="Barbash D.A."/>
            <person name="Barker D."/>
            <person name="Barsanti P."/>
            <person name="Batterham P."/>
            <person name="Batzoglou S."/>
            <person name="Begun D."/>
            <person name="Bhutkar A."/>
            <person name="Blanco E."/>
            <person name="Bosak S.A."/>
            <person name="Bradley R.K."/>
            <person name="Brand A.D."/>
            <person name="Brent M.R."/>
            <person name="Brooks A.N."/>
            <person name="Brown R.H."/>
            <person name="Butlin R.K."/>
            <person name="Caggese C."/>
            <person name="Calvi B.R."/>
            <person name="Bernardo de Carvalho A."/>
            <person name="Caspi A."/>
            <person name="Castrezana S."/>
            <person name="Celniker S.E."/>
            <person name="Chang J.L."/>
            <person name="Chapple C."/>
            <person name="Chatterji S."/>
            <person name="Chinwalla A."/>
            <person name="Civetta A."/>
            <person name="Clifton S.W."/>
            <person name="Comeron J.M."/>
            <person name="Costello J.C."/>
            <person name="Coyne J.A."/>
            <person name="Daub J."/>
            <person name="David R.G."/>
            <person name="Delcher A.L."/>
            <person name="Delehaunty K."/>
            <person name="Do C.B."/>
            <person name="Ebling H."/>
            <person name="Edwards K."/>
            <person name="Eickbush T."/>
            <person name="Evans J.D."/>
            <person name="Filipski A."/>
            <person name="Findeiss S."/>
            <person name="Freyhult E."/>
            <person name="Fulton L."/>
            <person name="Fulton R."/>
            <person name="Garcia A.C."/>
            <person name="Gardiner A."/>
            <person name="Garfield D.A."/>
            <person name="Garvin B.E."/>
            <person name="Gibson G."/>
            <person name="Gilbert D."/>
            <person name="Gnerre S."/>
            <person name="Godfrey J."/>
            <person name="Good R."/>
            <person name="Gotea V."/>
            <person name="Gravely B."/>
            <person name="Greenberg A.J."/>
            <person name="Griffiths-Jones S."/>
            <person name="Gross S."/>
            <person name="Guigo R."/>
            <person name="Gustafson E.A."/>
            <person name="Haerty W."/>
            <person name="Hahn M.W."/>
            <person name="Halligan D.L."/>
            <person name="Halpern A.L."/>
            <person name="Halter G.M."/>
            <person name="Han M.V."/>
            <person name="Heger A."/>
            <person name="Hillier L."/>
            <person name="Hinrichs A.S."/>
            <person name="Holmes I."/>
            <person name="Hoskins R.A."/>
            <person name="Hubisz M.J."/>
            <person name="Hultmark D."/>
            <person name="Huntley M.A."/>
            <person name="Jaffe D.B."/>
            <person name="Jagadeeshan S."/>
            <person name="Jeck W.R."/>
            <person name="Johnson J."/>
            <person name="Jones C.D."/>
            <person name="Jordan W.C."/>
            <person name="Karpen G.H."/>
            <person name="Kataoka E."/>
            <person name="Keightley P.D."/>
            <person name="Kheradpour P."/>
            <person name="Kirkness E.F."/>
            <person name="Koerich L.B."/>
            <person name="Kristiansen K."/>
            <person name="Kudrna D."/>
            <person name="Kulathinal R.J."/>
            <person name="Kumar S."/>
            <person name="Kwok R."/>
            <person name="Lander E."/>
            <person name="Langley C.H."/>
            <person name="Lapoint R."/>
            <person name="Lazzaro B.P."/>
            <person name="Lee S.J."/>
            <person name="Levesque L."/>
            <person name="Li R."/>
            <person name="Lin C.F."/>
            <person name="Lin M.F."/>
            <person name="Lindblad-Toh K."/>
            <person name="Llopart A."/>
            <person name="Long M."/>
            <person name="Low L."/>
            <person name="Lozovsky E."/>
            <person name="Lu J."/>
            <person name="Luo M."/>
            <person name="Machado C.A."/>
            <person name="Makalowski W."/>
            <person name="Marzo M."/>
            <person name="Matsuda M."/>
            <person name="Matzkin L."/>
            <person name="McAllister B."/>
            <person name="McBride C.S."/>
            <person name="McKernan B."/>
            <person name="McKernan K."/>
            <person name="Mendez-Lago M."/>
            <person name="Minx P."/>
            <person name="Mollenhauer M.U."/>
            <person name="Montooth K."/>
            <person name="Mount S.M."/>
            <person name="Mu X."/>
            <person name="Myers E."/>
            <person name="Negre B."/>
            <person name="Newfeld S."/>
            <person name="Nielsen R."/>
            <person name="Noor M.A."/>
            <person name="O'Grady P."/>
            <person name="Pachter L."/>
            <person name="Papaceit M."/>
            <person name="Parisi M.J."/>
            <person name="Parisi M."/>
            <person name="Parts L."/>
            <person name="Pedersen J.S."/>
            <person name="Pesole G."/>
            <person name="Phillippy A.M."/>
            <person name="Ponting C.P."/>
            <person name="Pop M."/>
            <person name="Porcelli D."/>
            <person name="Powell J.R."/>
            <person name="Prohaska S."/>
            <person name="Pruitt K."/>
            <person name="Puig M."/>
            <person name="Quesneville H."/>
            <person name="Ram K.R."/>
            <person name="Rand D."/>
            <person name="Rasmussen M.D."/>
            <person name="Reed L.K."/>
            <person name="Reenan R."/>
            <person name="Reily A."/>
            <person name="Remington K.A."/>
            <person name="Rieger T.T."/>
            <person name="Ritchie M.G."/>
            <person name="Robin C."/>
            <person name="Rogers Y.H."/>
            <person name="Rohde C."/>
            <person name="Rozas J."/>
            <person name="Rubenfield M.J."/>
            <person name="Ruiz A."/>
            <person name="Russo S."/>
            <person name="Salzberg S.L."/>
            <person name="Sanchez-Gracia A."/>
            <person name="Saranga D.J."/>
            <person name="Sato H."/>
            <person name="Schaeffer S.W."/>
            <person name="Schatz M.C."/>
            <person name="Schlenke T."/>
            <person name="Schwartz R."/>
            <person name="Segarra C."/>
            <person name="Singh R.S."/>
            <person name="Sirot L."/>
            <person name="Sirota M."/>
            <person name="Sisneros N.B."/>
            <person name="Smith C.D."/>
            <person name="Smith T.F."/>
            <person name="Spieth J."/>
            <person name="Stage D.E."/>
            <person name="Stark A."/>
            <person name="Stephan W."/>
            <person name="Strausberg R.L."/>
            <person name="Strempel S."/>
            <person name="Sturgill D."/>
            <person name="Sutton G."/>
            <person name="Sutton G.G."/>
            <person name="Tao W."/>
            <person name="Teichmann S."/>
            <person name="Tobari Y.N."/>
            <person name="Tomimura Y."/>
            <person name="Tsolas J.M."/>
            <person name="Valente V.L."/>
            <person name="Venter E."/>
            <person name="Venter J.C."/>
            <person name="Vicario S."/>
            <person name="Vieira F.G."/>
            <person name="Vilella A.J."/>
            <person name="Villasante A."/>
            <person name="Walenz B."/>
            <person name="Wang J."/>
            <person name="Wasserman M."/>
            <person name="Watts T."/>
            <person name="Wilson D."/>
            <person name="Wilson R.K."/>
            <person name="Wing R.A."/>
            <person name="Wolfner M.F."/>
            <person name="Wong A."/>
            <person name="Wong G.K."/>
            <person name="Wu C.I."/>
            <person name="Wu G."/>
            <person name="Yamamoto D."/>
            <person name="Yang H.P."/>
            <person name="Yang S.P."/>
            <person name="Yorke J.A."/>
            <person name="Yoshida K."/>
            <person name="Zdobnov E."/>
            <person name="Zhang P."/>
            <person name="Zhang Y."/>
            <person name="Zimin A.V."/>
            <person name="Baldwin J."/>
            <person name="Abdouelleil A."/>
            <person name="Abdulkadir J."/>
            <person name="Abebe A."/>
            <person name="Abera B."/>
            <person name="Abreu J."/>
            <person name="Acer S.C."/>
            <person name="Aftuck L."/>
            <person name="Alexander A."/>
            <person name="An P."/>
            <person name="Anderson E."/>
            <person name="Anderson S."/>
            <person name="Arachi H."/>
            <person name="Azer M."/>
            <person name="Bachantsang P."/>
            <person name="Barry A."/>
            <person name="Bayul T."/>
            <person name="Berlin A."/>
            <person name="Bessette D."/>
            <person name="Bloom T."/>
            <person name="Blye J."/>
            <person name="Boguslavskiy L."/>
            <person name="Bonnet C."/>
            <person name="Boukhgalter B."/>
            <person name="Bourzgui I."/>
            <person name="Brown A."/>
            <person name="Cahill P."/>
            <person name="Channer S."/>
            <person name="Cheshatsang Y."/>
            <person name="Chuda L."/>
            <person name="Citroen M."/>
            <person name="Collymore A."/>
            <person name="Cooke P."/>
            <person name="Costello M."/>
            <person name="D'Aco K."/>
            <person name="Daza R."/>
            <person name="De Haan G."/>
            <person name="DeGray S."/>
            <person name="DeMaso C."/>
            <person name="Dhargay N."/>
            <person name="Dooley K."/>
            <person name="Dooley E."/>
            <person name="Doricent M."/>
            <person name="Dorje P."/>
            <person name="Dorjee K."/>
            <person name="Dupes A."/>
            <person name="Elong R."/>
            <person name="Falk J."/>
            <person name="Farina A."/>
            <person name="Faro S."/>
            <person name="Ferguson D."/>
            <person name="Fisher S."/>
            <person name="Foley C.D."/>
            <person name="Franke A."/>
            <person name="Friedrich D."/>
            <person name="Gadbois L."/>
            <person name="Gearin G."/>
            <person name="Gearin C.R."/>
            <person name="Giannoukos G."/>
            <person name="Goode T."/>
            <person name="Graham J."/>
            <person name="Grandbois E."/>
            <person name="Grewal S."/>
            <person name="Gyaltsen K."/>
            <person name="Hafez N."/>
            <person name="Hagos B."/>
            <person name="Hall J."/>
            <person name="Henson C."/>
            <person name="Hollinger A."/>
            <person name="Honan T."/>
            <person name="Huard M.D."/>
            <person name="Hughes L."/>
            <person name="Hurhula B."/>
            <person name="Husby M.E."/>
            <person name="Kamat A."/>
            <person name="Kanga B."/>
            <person name="Kashin S."/>
            <person name="Khazanovich D."/>
            <person name="Kisner P."/>
            <person name="Lance K."/>
            <person name="Lara M."/>
            <person name="Lee W."/>
            <person name="Lennon N."/>
            <person name="Letendre F."/>
            <person name="LeVine R."/>
            <person name="Lipovsky A."/>
            <person name="Liu X."/>
            <person name="Liu J."/>
            <person name="Liu S."/>
            <person name="Lokyitsang T."/>
            <person name="Lokyitsang Y."/>
            <person name="Lubonja R."/>
            <person name="Lui A."/>
            <person name="MacDonald P."/>
            <person name="Magnisalis V."/>
            <person name="Maru K."/>
            <person name="Matthews C."/>
            <person name="McCusker W."/>
            <person name="McDonough S."/>
            <person name="Mehta T."/>
            <person name="Meldrim J."/>
            <person name="Meneus L."/>
            <person name="Mihai O."/>
            <person name="Mihalev A."/>
            <person name="Mihova T."/>
            <person name="Mittelman R."/>
            <person name="Mlenga V."/>
            <person name="Montmayeur A."/>
            <person name="Mulrain L."/>
            <person name="Navidi A."/>
            <person name="Naylor J."/>
            <person name="Negash T."/>
            <person name="Nguyen T."/>
            <person name="Nguyen N."/>
            <person name="Nicol R."/>
            <person name="Norbu C."/>
            <person name="Norbu N."/>
            <person name="Novod N."/>
            <person name="O'Neill B."/>
            <person name="Osman S."/>
            <person name="Markiewicz E."/>
            <person name="Oyono O.L."/>
            <person name="Patti C."/>
            <person name="Phunkhang P."/>
            <person name="Pierre F."/>
            <person name="Priest M."/>
            <person name="Raghuraman S."/>
            <person name="Rege F."/>
            <person name="Reyes R."/>
            <person name="Rise C."/>
            <person name="Rogov P."/>
            <person name="Ross K."/>
            <person name="Ryan E."/>
            <person name="Settipalli S."/>
            <person name="Shea T."/>
            <person name="Sherpa N."/>
            <person name="Shi L."/>
            <person name="Shih D."/>
            <person name="Sparrow T."/>
            <person name="Spaulding J."/>
            <person name="Stalker J."/>
            <person name="Stange-Thomann N."/>
            <person name="Stavropoulos S."/>
            <person name="Stone C."/>
            <person name="Strader C."/>
            <person name="Tesfaye S."/>
            <person name="Thomson T."/>
            <person name="Thoulutsang Y."/>
            <person name="Thoulutsang D."/>
            <person name="Topham K."/>
            <person name="Topping I."/>
            <person name="Tsamla T."/>
            <person name="Vassiliev H."/>
            <person name="Vo A."/>
            <person name="Wangchuk T."/>
            <person name="Wangdi T."/>
            <person name="Weiand M."/>
            <person name="Wilkinson J."/>
            <person name="Wilson A."/>
            <person name="Yadav S."/>
            <person name="Young G."/>
            <person name="Yu Q."/>
            <person name="Zembek L."/>
            <person name="Zhong D."/>
            <person name="Zimmer A."/>
            <person name="Zwirko Z."/>
            <person name="Jaffe D.B."/>
            <person name="Alvarez P."/>
            <person name="Brockman W."/>
            <person name="Butler J."/>
            <person name="Chin C."/>
            <person name="Gnerre S."/>
            <person name="Grabherr M."/>
            <person name="Kleber M."/>
            <person name="Mauceli E."/>
            <person name="MacCallum I."/>
        </authorList>
    </citation>
    <scope>NUCLEOTIDE SEQUENCE [LARGE SCALE GENOMIC DNA]</scope>
    <source>
        <strain evidence="6">white501</strain>
    </source>
</reference>
<evidence type="ECO:0000256" key="1">
    <source>
        <dbReference type="SAM" id="Coils"/>
    </source>
</evidence>
<dbReference type="OrthoDB" id="6345081at2759"/>
<feature type="region of interest" description="Disordered" evidence="2">
    <location>
        <begin position="774"/>
        <end position="815"/>
    </location>
</feature>
<dbReference type="AlphaFoldDB" id="B4QJI4"/>
<feature type="domain" description="EB" evidence="4">
    <location>
        <begin position="185"/>
        <end position="229"/>
    </location>
</feature>